<name>A0ABP8FF26_9ACTN</name>
<dbReference type="RefSeq" id="WP_345660880.1">
    <property type="nucleotide sequence ID" value="NZ_BAABET010000002.1"/>
</dbReference>
<feature type="transmembrane region" description="Helical" evidence="2">
    <location>
        <begin position="231"/>
        <end position="252"/>
    </location>
</feature>
<feature type="region of interest" description="Disordered" evidence="1">
    <location>
        <begin position="110"/>
        <end position="152"/>
    </location>
</feature>
<feature type="region of interest" description="Disordered" evidence="1">
    <location>
        <begin position="1"/>
        <end position="29"/>
    </location>
</feature>
<feature type="transmembrane region" description="Helical" evidence="2">
    <location>
        <begin position="264"/>
        <end position="281"/>
    </location>
</feature>
<protein>
    <recommendedName>
        <fullName evidence="3">Putative T7SS secretion signal domain-containing protein</fullName>
    </recommendedName>
</protein>
<keyword evidence="2" id="KW-0812">Transmembrane</keyword>
<reference evidence="5" key="1">
    <citation type="journal article" date="2019" name="Int. J. Syst. Evol. Microbiol.">
        <title>The Global Catalogue of Microorganisms (GCM) 10K type strain sequencing project: providing services to taxonomists for standard genome sequencing and annotation.</title>
        <authorList>
            <consortium name="The Broad Institute Genomics Platform"/>
            <consortium name="The Broad Institute Genome Sequencing Center for Infectious Disease"/>
            <person name="Wu L."/>
            <person name="Ma J."/>
        </authorList>
    </citation>
    <scope>NUCLEOTIDE SEQUENCE [LARGE SCALE GENOMIC DNA]</scope>
    <source>
        <strain evidence="5">JCM 31290</strain>
    </source>
</reference>
<feature type="domain" description="Putative T7SS secretion signal" evidence="3">
    <location>
        <begin position="20"/>
        <end position="177"/>
    </location>
</feature>
<feature type="compositionally biased region" description="Basic and acidic residues" evidence="1">
    <location>
        <begin position="110"/>
        <end position="150"/>
    </location>
</feature>
<gene>
    <name evidence="4" type="ORF">GCM10023086_18660</name>
</gene>
<keyword evidence="5" id="KW-1185">Reference proteome</keyword>
<feature type="compositionally biased region" description="Basic and acidic residues" evidence="1">
    <location>
        <begin position="9"/>
        <end position="22"/>
    </location>
</feature>
<evidence type="ECO:0000313" key="4">
    <source>
        <dbReference type="EMBL" id="GAA4302351.1"/>
    </source>
</evidence>
<comment type="caution">
    <text evidence="4">The sequence shown here is derived from an EMBL/GenBank/DDBJ whole genome shotgun (WGS) entry which is preliminary data.</text>
</comment>
<evidence type="ECO:0000256" key="1">
    <source>
        <dbReference type="SAM" id="MobiDB-lite"/>
    </source>
</evidence>
<accession>A0ABP8FF26</accession>
<evidence type="ECO:0000313" key="5">
    <source>
        <dbReference type="Proteomes" id="UP001501115"/>
    </source>
</evidence>
<evidence type="ECO:0000256" key="2">
    <source>
        <dbReference type="SAM" id="Phobius"/>
    </source>
</evidence>
<organism evidence="4 5">
    <name type="scientific">Streptomyces venetus</name>
    <dbReference type="NCBI Taxonomy" id="1701086"/>
    <lineage>
        <taxon>Bacteria</taxon>
        <taxon>Bacillati</taxon>
        <taxon>Actinomycetota</taxon>
        <taxon>Actinomycetes</taxon>
        <taxon>Kitasatosporales</taxon>
        <taxon>Streptomycetaceae</taxon>
        <taxon>Streptomyces</taxon>
    </lineage>
</organism>
<sequence length="434" mass="47649">MGTRKGKRRPVDWHPLAEKDPIPGDPEDIRDEVRRMKDLASTLRDQAGILRKAADGDVLQGKYADKIREKSGDLEKRFRETASRYERVVGDLGSWANELEGFQERADSVLRAAKQADEEHAAEVKKKEAEDKKDGKDGDKKTSEESDPDSHLATYHKQLNQVVSDRDSRARHYAENIGHDISDIIKDSKWENFKDWVHTHADTIKTVIEILSWAATIIGVIALLFTPVGWLATLITVTTLSLTALVGVGHTLLALSGDGNWADVAMDVFALVTLGFGSVAMKGVKAAATTLKTASRAGRFQRYSNLRKLLDKNIMRYGTDSARGAKAVRAKDALRQIGAKETRPGTTRLDRLLSGEGEVASASKFAKAMRAEFGGNPEVVRAANAMDKAALKFKLNYGAATTVDVGDKLGEKGPYGDQYGDAKDVLTREVGSRW</sequence>
<dbReference type="Pfam" id="PF21725">
    <property type="entry name" value="T7SS_signal"/>
    <property type="match status" value="1"/>
</dbReference>
<dbReference type="InterPro" id="IPR049082">
    <property type="entry name" value="T7SS_signal"/>
</dbReference>
<keyword evidence="2" id="KW-1133">Transmembrane helix</keyword>
<dbReference type="Proteomes" id="UP001501115">
    <property type="component" value="Unassembled WGS sequence"/>
</dbReference>
<proteinExistence type="predicted"/>
<feature type="transmembrane region" description="Helical" evidence="2">
    <location>
        <begin position="206"/>
        <end position="225"/>
    </location>
</feature>
<evidence type="ECO:0000259" key="3">
    <source>
        <dbReference type="Pfam" id="PF21725"/>
    </source>
</evidence>
<keyword evidence="2" id="KW-0472">Membrane</keyword>
<dbReference type="EMBL" id="BAABET010000002">
    <property type="protein sequence ID" value="GAA4302351.1"/>
    <property type="molecule type" value="Genomic_DNA"/>
</dbReference>